<dbReference type="Pfam" id="PF16697">
    <property type="entry name" value="Yop-YscD_cpl"/>
    <property type="match status" value="1"/>
</dbReference>
<feature type="domain" description="YscD cytoplasmic" evidence="1">
    <location>
        <begin position="5"/>
        <end position="66"/>
    </location>
</feature>
<name>A0A2N7X8D2_9BURK</name>
<proteinExistence type="predicted"/>
<gene>
    <name evidence="2" type="ORF">C0Z20_03320</name>
</gene>
<dbReference type="EMBL" id="PNYC01000002">
    <property type="protein sequence ID" value="PMS37867.1"/>
    <property type="molecule type" value="Genomic_DNA"/>
</dbReference>
<comment type="caution">
    <text evidence="2">The sequence shown here is derived from an EMBL/GenBank/DDBJ whole genome shotgun (WGS) entry which is preliminary data.</text>
</comment>
<protein>
    <recommendedName>
        <fullName evidence="1">YscD cytoplasmic domain-containing protein</fullName>
    </recommendedName>
</protein>
<evidence type="ECO:0000313" key="3">
    <source>
        <dbReference type="Proteomes" id="UP000235777"/>
    </source>
</evidence>
<dbReference type="InterPro" id="IPR032030">
    <property type="entry name" value="YscD_cytoplasmic_dom"/>
</dbReference>
<organism evidence="2 3">
    <name type="scientific">Trinickia symbiotica</name>
    <dbReference type="NCBI Taxonomy" id="863227"/>
    <lineage>
        <taxon>Bacteria</taxon>
        <taxon>Pseudomonadati</taxon>
        <taxon>Pseudomonadota</taxon>
        <taxon>Betaproteobacteria</taxon>
        <taxon>Burkholderiales</taxon>
        <taxon>Burkholderiaceae</taxon>
        <taxon>Trinickia</taxon>
    </lineage>
</organism>
<keyword evidence="3" id="KW-1185">Reference proteome</keyword>
<evidence type="ECO:0000313" key="2">
    <source>
        <dbReference type="EMBL" id="PMS37867.1"/>
    </source>
</evidence>
<dbReference type="RefSeq" id="WP_018438985.1">
    <property type="nucleotide sequence ID" value="NZ_KB890164.1"/>
</dbReference>
<dbReference type="Proteomes" id="UP000235777">
    <property type="component" value="Unassembled WGS sequence"/>
</dbReference>
<dbReference type="InterPro" id="IPR008984">
    <property type="entry name" value="SMAD_FHA_dom_sf"/>
</dbReference>
<dbReference type="AlphaFoldDB" id="A0A2N7X8D2"/>
<dbReference type="STRING" id="863227.GCA_000373005_00476"/>
<dbReference type="SUPFAM" id="SSF49879">
    <property type="entry name" value="SMAD/FHA domain"/>
    <property type="match status" value="1"/>
</dbReference>
<reference evidence="2 3" key="1">
    <citation type="submission" date="2018-01" db="EMBL/GenBank/DDBJ databases">
        <title>Whole genome analyses suggest that Burkholderia sensu lato contains two further novel genera in the rhizoxinica-symbiotica group Mycetohabitans gen. nov., and Trinickia gen. nov.: implications for the evolution of diazotrophy and nodulation in the Burkholderiaceae.</title>
        <authorList>
            <person name="Estrada-de los Santos P."/>
            <person name="Palmer M."/>
            <person name="Chavez-Ramirez B."/>
            <person name="Beukes C."/>
            <person name="Steenkamp E.T."/>
            <person name="Hirsch A.M."/>
            <person name="Manyaka P."/>
            <person name="Maluk M."/>
            <person name="Lafos M."/>
            <person name="Crook M."/>
            <person name="Gross E."/>
            <person name="Simon M.F."/>
            <person name="Bueno dos Reis Junior F."/>
            <person name="Poole P.S."/>
            <person name="Venter S.N."/>
            <person name="James E.K."/>
        </authorList>
    </citation>
    <scope>NUCLEOTIDE SEQUENCE [LARGE SCALE GENOMIC DNA]</scope>
    <source>
        <strain evidence="2 3">JPY 581</strain>
    </source>
</reference>
<dbReference type="Gene3D" id="2.60.200.20">
    <property type="match status" value="1"/>
</dbReference>
<evidence type="ECO:0000259" key="1">
    <source>
        <dbReference type="Pfam" id="PF16697"/>
    </source>
</evidence>
<sequence>MLELRILSGLHRGAALPLDGDSIRLGSGSANDIVLTDPGMPEHGIELRRQAEEGWTLRRLDESHESAAAIGAGMQIEVGPVLVGFAEENDPWRSDAALSIAIDGAAAPNRTAARLASLAALFAFAAAAALVAILSGPAANSSVAPQSASRSSGQDAAAAASRPAVREVRAVLHPAPASAASPPFGVLSVRGGAHGFIVTDDGHVLVPGNVLSQFTLDRIESHRIVFSGPHAAELSW</sequence>
<accession>A0A2N7X8D2</accession>